<dbReference type="AlphaFoldDB" id="A0A9W4DRG7"/>
<evidence type="ECO:0000256" key="1">
    <source>
        <dbReference type="SAM" id="MobiDB-lite"/>
    </source>
</evidence>
<accession>A0A9W4DRG7</accession>
<feature type="compositionally biased region" description="Polar residues" evidence="1">
    <location>
        <begin position="48"/>
        <end position="69"/>
    </location>
</feature>
<feature type="compositionally biased region" description="Basic residues" evidence="1">
    <location>
        <begin position="71"/>
        <end position="82"/>
    </location>
</feature>
<organism evidence="2 3">
    <name type="scientific">Actinacidiphila cocklensis</name>
    <dbReference type="NCBI Taxonomy" id="887465"/>
    <lineage>
        <taxon>Bacteria</taxon>
        <taxon>Bacillati</taxon>
        <taxon>Actinomycetota</taxon>
        <taxon>Actinomycetes</taxon>
        <taxon>Kitasatosporales</taxon>
        <taxon>Streptomycetaceae</taxon>
        <taxon>Actinacidiphila</taxon>
    </lineage>
</organism>
<evidence type="ECO:0000313" key="2">
    <source>
        <dbReference type="EMBL" id="CAG6396327.1"/>
    </source>
</evidence>
<dbReference type="Proteomes" id="UP001152519">
    <property type="component" value="Unassembled WGS sequence"/>
</dbReference>
<evidence type="ECO:0000313" key="3">
    <source>
        <dbReference type="Proteomes" id="UP001152519"/>
    </source>
</evidence>
<reference evidence="2" key="1">
    <citation type="submission" date="2021-05" db="EMBL/GenBank/DDBJ databases">
        <authorList>
            <person name="Arsene-Ploetze F."/>
        </authorList>
    </citation>
    <scope>NUCLEOTIDE SEQUENCE</scope>
    <source>
        <strain evidence="2">DSM 42138</strain>
    </source>
</reference>
<feature type="region of interest" description="Disordered" evidence="1">
    <location>
        <begin position="39"/>
        <end position="82"/>
    </location>
</feature>
<comment type="caution">
    <text evidence="2">The sequence shown here is derived from an EMBL/GenBank/DDBJ whole genome shotgun (WGS) entry which is preliminary data.</text>
</comment>
<gene>
    <name evidence="2" type="ORF">SCOCK_40247</name>
</gene>
<proteinExistence type="predicted"/>
<keyword evidence="3" id="KW-1185">Reference proteome</keyword>
<protein>
    <submittedName>
        <fullName evidence="2">Uncharacterized protein</fullName>
    </submittedName>
</protein>
<dbReference type="EMBL" id="CAJSLV010000070">
    <property type="protein sequence ID" value="CAG6396327.1"/>
    <property type="molecule type" value="Genomic_DNA"/>
</dbReference>
<name>A0A9W4DRG7_9ACTN</name>
<sequence length="82" mass="8350">MSESSALSPQSFRAGMIPAALQSGQVPCGAGRFGHIRAIGPEGRDNSVIDTSSGGPAASAESTCGSTGPRQARRPRHRRSGT</sequence>